<protein>
    <submittedName>
        <fullName evidence="2">Uncharacterized protein</fullName>
    </submittedName>
</protein>
<organism evidence="2 3">
    <name type="scientific">Orbilia brochopaga</name>
    <dbReference type="NCBI Taxonomy" id="3140254"/>
    <lineage>
        <taxon>Eukaryota</taxon>
        <taxon>Fungi</taxon>
        <taxon>Dikarya</taxon>
        <taxon>Ascomycota</taxon>
        <taxon>Pezizomycotina</taxon>
        <taxon>Orbiliomycetes</taxon>
        <taxon>Orbiliales</taxon>
        <taxon>Orbiliaceae</taxon>
        <taxon>Orbilia</taxon>
    </lineage>
</organism>
<proteinExistence type="predicted"/>
<feature type="compositionally biased region" description="Polar residues" evidence="1">
    <location>
        <begin position="349"/>
        <end position="366"/>
    </location>
</feature>
<dbReference type="Proteomes" id="UP001375240">
    <property type="component" value="Unassembled WGS sequence"/>
</dbReference>
<reference evidence="2 3" key="1">
    <citation type="submission" date="2019-10" db="EMBL/GenBank/DDBJ databases">
        <authorList>
            <person name="Palmer J.M."/>
        </authorList>
    </citation>
    <scope>NUCLEOTIDE SEQUENCE [LARGE SCALE GENOMIC DNA]</scope>
    <source>
        <strain evidence="2 3">TWF696</strain>
    </source>
</reference>
<keyword evidence="3" id="KW-1185">Reference proteome</keyword>
<feature type="compositionally biased region" description="Polar residues" evidence="1">
    <location>
        <begin position="379"/>
        <end position="394"/>
    </location>
</feature>
<dbReference type="AlphaFoldDB" id="A0AAV9UT31"/>
<sequence length="394" mass="42081">MTPSGVSAAAYFAFMAIVAADLNPFYMLVNVPQYSSLPPYNLLVENPYVVVSRLGKVDPTTGTPSKYFFLKHLQNTDDAAFDDSIFLHDTETGTVYSETTLPVAAPSSPSSPSIDNNDNPASPDSMLEHIEYGAGGAEAAMGQSGVSSPDFGADLGQPQVNPQVILDLDQAEALVEEAIPTALSQFWEVFVDLDVPNGGAAAGAMRAANLEGASSVAVGSVQAAYGGNQKIIWRSVKGLSLGSGELEGQLWLWRCLLPLGDNFLTRFPEMDAAATTAYFDGLQYLLLVRPKYEDPVAQTPANHDSWDFDGQSCYRIQPWRNVISIRVGDLNNKASLQILDDGDLFPPSNGASANEGSLSLAGSIQSPEEWMQQMDVPQKSEQSNSVSGSIGSPQ</sequence>
<feature type="region of interest" description="Disordered" evidence="1">
    <location>
        <begin position="101"/>
        <end position="127"/>
    </location>
</feature>
<dbReference type="EMBL" id="JAVHNQ010000006">
    <property type="protein sequence ID" value="KAK6344391.1"/>
    <property type="molecule type" value="Genomic_DNA"/>
</dbReference>
<evidence type="ECO:0000313" key="3">
    <source>
        <dbReference type="Proteomes" id="UP001375240"/>
    </source>
</evidence>
<evidence type="ECO:0000313" key="2">
    <source>
        <dbReference type="EMBL" id="KAK6344391.1"/>
    </source>
</evidence>
<gene>
    <name evidence="2" type="ORF">TWF696_008027</name>
</gene>
<evidence type="ECO:0000256" key="1">
    <source>
        <dbReference type="SAM" id="MobiDB-lite"/>
    </source>
</evidence>
<comment type="caution">
    <text evidence="2">The sequence shown here is derived from an EMBL/GenBank/DDBJ whole genome shotgun (WGS) entry which is preliminary data.</text>
</comment>
<name>A0AAV9UT31_9PEZI</name>
<feature type="region of interest" description="Disordered" evidence="1">
    <location>
        <begin position="347"/>
        <end position="394"/>
    </location>
</feature>
<accession>A0AAV9UT31</accession>
<feature type="compositionally biased region" description="Low complexity" evidence="1">
    <location>
        <begin position="104"/>
        <end position="125"/>
    </location>
</feature>